<protein>
    <submittedName>
        <fullName evidence="1">Uncharacterized protein</fullName>
    </submittedName>
</protein>
<dbReference type="Proteomes" id="UP000821845">
    <property type="component" value="Chromosome 3"/>
</dbReference>
<accession>A0ACB7SK14</accession>
<reference evidence="1" key="1">
    <citation type="submission" date="2020-05" db="EMBL/GenBank/DDBJ databases">
        <title>Large-scale comparative analyses of tick genomes elucidate their genetic diversity and vector capacities.</title>
        <authorList>
            <person name="Jia N."/>
            <person name="Wang J."/>
            <person name="Shi W."/>
            <person name="Du L."/>
            <person name="Sun Y."/>
            <person name="Zhan W."/>
            <person name="Jiang J."/>
            <person name="Wang Q."/>
            <person name="Zhang B."/>
            <person name="Ji P."/>
            <person name="Sakyi L.B."/>
            <person name="Cui X."/>
            <person name="Yuan T."/>
            <person name="Jiang B."/>
            <person name="Yang W."/>
            <person name="Lam T.T.-Y."/>
            <person name="Chang Q."/>
            <person name="Ding S."/>
            <person name="Wang X."/>
            <person name="Zhu J."/>
            <person name="Ruan X."/>
            <person name="Zhao L."/>
            <person name="Wei J."/>
            <person name="Que T."/>
            <person name="Du C."/>
            <person name="Cheng J."/>
            <person name="Dai P."/>
            <person name="Han X."/>
            <person name="Huang E."/>
            <person name="Gao Y."/>
            <person name="Liu J."/>
            <person name="Shao H."/>
            <person name="Ye R."/>
            <person name="Li L."/>
            <person name="Wei W."/>
            <person name="Wang X."/>
            <person name="Wang C."/>
            <person name="Yang T."/>
            <person name="Huo Q."/>
            <person name="Li W."/>
            <person name="Guo W."/>
            <person name="Chen H."/>
            <person name="Zhou L."/>
            <person name="Ni X."/>
            <person name="Tian J."/>
            <person name="Zhou Y."/>
            <person name="Sheng Y."/>
            <person name="Liu T."/>
            <person name="Pan Y."/>
            <person name="Xia L."/>
            <person name="Li J."/>
            <person name="Zhao F."/>
            <person name="Cao W."/>
        </authorList>
    </citation>
    <scope>NUCLEOTIDE SEQUENCE</scope>
    <source>
        <strain evidence="1">Hyas-2018</strain>
    </source>
</reference>
<comment type="caution">
    <text evidence="1">The sequence shown here is derived from an EMBL/GenBank/DDBJ whole genome shotgun (WGS) entry which is preliminary data.</text>
</comment>
<sequence length="256" mass="29539">MVVHRRLRSMSDTMKVLKQSLTSKIVARLELGETPQTKAEALVRLRQLLEGEKALKVPPGDDFLVMFLRARKYRVEDAFKVIKNYFRARRDTPEFFDGLVPDRVPFRTVCHDHKLLLISPEPGEHGRSMGVFNVGAWNPDVCSLVDFVRALLLLTGSWLLEDQPTICGVEFVMDMKGLNIDHLKHMTPLFLMKVAHITQVHFIGQASAKLWDPFPRDLVPSEHGGRRDHFDYDRQEQFVRRRSAFFESLCGFGYTK</sequence>
<evidence type="ECO:0000313" key="2">
    <source>
        <dbReference type="Proteomes" id="UP000821845"/>
    </source>
</evidence>
<proteinExistence type="predicted"/>
<keyword evidence="2" id="KW-1185">Reference proteome</keyword>
<organism evidence="1 2">
    <name type="scientific">Hyalomma asiaticum</name>
    <name type="common">Tick</name>
    <dbReference type="NCBI Taxonomy" id="266040"/>
    <lineage>
        <taxon>Eukaryota</taxon>
        <taxon>Metazoa</taxon>
        <taxon>Ecdysozoa</taxon>
        <taxon>Arthropoda</taxon>
        <taxon>Chelicerata</taxon>
        <taxon>Arachnida</taxon>
        <taxon>Acari</taxon>
        <taxon>Parasitiformes</taxon>
        <taxon>Ixodida</taxon>
        <taxon>Ixodoidea</taxon>
        <taxon>Ixodidae</taxon>
        <taxon>Hyalomminae</taxon>
        <taxon>Hyalomma</taxon>
    </lineage>
</organism>
<gene>
    <name evidence="1" type="ORF">HPB50_002562</name>
</gene>
<dbReference type="EMBL" id="CM023483">
    <property type="protein sequence ID" value="KAH6934980.1"/>
    <property type="molecule type" value="Genomic_DNA"/>
</dbReference>
<evidence type="ECO:0000313" key="1">
    <source>
        <dbReference type="EMBL" id="KAH6934980.1"/>
    </source>
</evidence>
<name>A0ACB7SK14_HYAAI</name>